<keyword evidence="5 7" id="KW-1133">Transmembrane helix</keyword>
<protein>
    <submittedName>
        <fullName evidence="9">Acyltransferase</fullName>
    </submittedName>
</protein>
<feature type="transmembrane region" description="Helical" evidence="7">
    <location>
        <begin position="112"/>
        <end position="133"/>
    </location>
</feature>
<evidence type="ECO:0000256" key="5">
    <source>
        <dbReference type="ARBA" id="ARBA00022989"/>
    </source>
</evidence>
<dbReference type="KEGG" id="add:HUW48_05010"/>
<dbReference type="InterPro" id="IPR002656">
    <property type="entry name" value="Acyl_transf_3_dom"/>
</dbReference>
<name>A0A7L7L3Q9_9BACT</name>
<dbReference type="RefSeq" id="WP_182414631.1">
    <property type="nucleotide sequence ID" value="NZ_CP055153.1"/>
</dbReference>
<dbReference type="GO" id="GO:0016413">
    <property type="term" value="F:O-acetyltransferase activity"/>
    <property type="evidence" value="ECO:0007669"/>
    <property type="project" value="TreeGrafter"/>
</dbReference>
<feature type="transmembrane region" description="Helical" evidence="7">
    <location>
        <begin position="299"/>
        <end position="318"/>
    </location>
</feature>
<evidence type="ECO:0000256" key="7">
    <source>
        <dbReference type="SAM" id="Phobius"/>
    </source>
</evidence>
<feature type="transmembrane region" description="Helical" evidence="7">
    <location>
        <begin position="174"/>
        <end position="190"/>
    </location>
</feature>
<feature type="domain" description="Acyltransferase 3" evidence="8">
    <location>
        <begin position="6"/>
        <end position="312"/>
    </location>
</feature>
<evidence type="ECO:0000256" key="1">
    <source>
        <dbReference type="ARBA" id="ARBA00004651"/>
    </source>
</evidence>
<organism evidence="9 10">
    <name type="scientific">Adhaeribacter radiodurans</name>
    <dbReference type="NCBI Taxonomy" id="2745197"/>
    <lineage>
        <taxon>Bacteria</taxon>
        <taxon>Pseudomonadati</taxon>
        <taxon>Bacteroidota</taxon>
        <taxon>Cytophagia</taxon>
        <taxon>Cytophagales</taxon>
        <taxon>Hymenobacteraceae</taxon>
        <taxon>Adhaeribacter</taxon>
    </lineage>
</organism>
<dbReference type="AlphaFoldDB" id="A0A7L7L3Q9"/>
<gene>
    <name evidence="9" type="ORF">HUW48_05010</name>
</gene>
<keyword evidence="9" id="KW-0808">Transferase</keyword>
<evidence type="ECO:0000313" key="9">
    <source>
        <dbReference type="EMBL" id="QMU27436.1"/>
    </source>
</evidence>
<dbReference type="PANTHER" id="PTHR40074:SF2">
    <property type="entry name" value="O-ACETYLTRANSFERASE WECH"/>
    <property type="match status" value="1"/>
</dbReference>
<keyword evidence="6 7" id="KW-0472">Membrane</keyword>
<dbReference type="GO" id="GO:0009246">
    <property type="term" value="P:enterobacterial common antigen biosynthetic process"/>
    <property type="evidence" value="ECO:0007669"/>
    <property type="project" value="TreeGrafter"/>
</dbReference>
<accession>A0A7L7L3Q9</accession>
<dbReference type="Pfam" id="PF01757">
    <property type="entry name" value="Acyl_transf_3"/>
    <property type="match status" value="1"/>
</dbReference>
<feature type="transmembrane region" description="Helical" evidence="7">
    <location>
        <begin position="197"/>
        <end position="214"/>
    </location>
</feature>
<keyword evidence="10" id="KW-1185">Reference proteome</keyword>
<keyword evidence="4 7" id="KW-0812">Transmembrane</keyword>
<feature type="transmembrane region" description="Helical" evidence="7">
    <location>
        <begin position="142"/>
        <end position="162"/>
    </location>
</feature>
<dbReference type="EMBL" id="CP055153">
    <property type="protein sequence ID" value="QMU27436.1"/>
    <property type="molecule type" value="Genomic_DNA"/>
</dbReference>
<dbReference type="Proteomes" id="UP000514509">
    <property type="component" value="Chromosome"/>
</dbReference>
<evidence type="ECO:0000256" key="3">
    <source>
        <dbReference type="ARBA" id="ARBA00022475"/>
    </source>
</evidence>
<sequence length="328" mass="38118">MQNRDASADILKCISIFGVVFIHGNGLLSGDTQFGKCFESLFRFCVPVFIVFWSFFFEVSLQKGKSLYPYSKAKLTHLFIVFFIWSAVYFFLTEDWFKITFVKAITKYWLGYGWAGQYFFIILFQLIVFFFVLRKIYDHKHLLYLTITCSIIIFVIYGYWYHVMPTFIKSLGDRPVVFWIVFAILGIHLARNPNFKGHWVCCLGVILIPLEFWFLNANRFEHSAYITPAVLISSSLLIYGFVRLPIRLDANSFYGRSVKYVGQNTMTIFVMNPLVITLLEPFTKPLRIIKGTEFFELSLAFVSAILVCFICLVASFLINHSKLKGIIN</sequence>
<keyword evidence="9" id="KW-0012">Acyltransferase</keyword>
<evidence type="ECO:0000256" key="6">
    <source>
        <dbReference type="ARBA" id="ARBA00023136"/>
    </source>
</evidence>
<reference evidence="9 10" key="1">
    <citation type="submission" date="2020-08" db="EMBL/GenBank/DDBJ databases">
        <title>Adhaeribacter dokdonensis sp. nov., isolated from the rhizosphere of Elymus tsukushiensis, a plant native to the Dokdo Islands, Republic of Korea.</title>
        <authorList>
            <person name="Ghim S.Y."/>
        </authorList>
    </citation>
    <scope>NUCLEOTIDE SEQUENCE [LARGE SCALE GENOMIC DNA]</scope>
    <source>
        <strain evidence="9 10">KUDC8001</strain>
    </source>
</reference>
<feature type="transmembrane region" description="Helical" evidence="7">
    <location>
        <begin position="9"/>
        <end position="28"/>
    </location>
</feature>
<feature type="transmembrane region" description="Helical" evidence="7">
    <location>
        <begin position="40"/>
        <end position="61"/>
    </location>
</feature>
<keyword evidence="3" id="KW-1003">Cell membrane</keyword>
<evidence type="ECO:0000259" key="8">
    <source>
        <dbReference type="Pfam" id="PF01757"/>
    </source>
</evidence>
<feature type="transmembrane region" description="Helical" evidence="7">
    <location>
        <begin position="73"/>
        <end position="92"/>
    </location>
</feature>
<evidence type="ECO:0000256" key="4">
    <source>
        <dbReference type="ARBA" id="ARBA00022692"/>
    </source>
</evidence>
<comment type="similarity">
    <text evidence="2">Belongs to the acyltransferase 3 family.</text>
</comment>
<feature type="transmembrane region" description="Helical" evidence="7">
    <location>
        <begin position="226"/>
        <end position="246"/>
    </location>
</feature>
<dbReference type="PANTHER" id="PTHR40074">
    <property type="entry name" value="O-ACETYLTRANSFERASE WECH"/>
    <property type="match status" value="1"/>
</dbReference>
<proteinExistence type="inferred from homology"/>
<evidence type="ECO:0000256" key="2">
    <source>
        <dbReference type="ARBA" id="ARBA00007400"/>
    </source>
</evidence>
<feature type="transmembrane region" description="Helical" evidence="7">
    <location>
        <begin position="258"/>
        <end position="279"/>
    </location>
</feature>
<dbReference type="GO" id="GO:0005886">
    <property type="term" value="C:plasma membrane"/>
    <property type="evidence" value="ECO:0007669"/>
    <property type="project" value="UniProtKB-SubCell"/>
</dbReference>
<comment type="subcellular location">
    <subcellularLocation>
        <location evidence="1">Cell membrane</location>
        <topology evidence="1">Multi-pass membrane protein</topology>
    </subcellularLocation>
</comment>
<evidence type="ECO:0000313" key="10">
    <source>
        <dbReference type="Proteomes" id="UP000514509"/>
    </source>
</evidence>